<dbReference type="RefSeq" id="XP_010763695.1">
    <property type="nucleotide sequence ID" value="XM_010765393.1"/>
</dbReference>
<dbReference type="EMBL" id="KN275973">
    <property type="protein sequence ID" value="EEH43543.2"/>
    <property type="molecule type" value="Genomic_DNA"/>
</dbReference>
<accession>C1GM77</accession>
<evidence type="ECO:0000313" key="2">
    <source>
        <dbReference type="EMBL" id="EEH43543.2"/>
    </source>
</evidence>
<dbReference type="AlphaFoldDB" id="C1GM77"/>
<gene>
    <name evidence="2" type="ORF">PADG_08163</name>
</gene>
<dbReference type="Proteomes" id="UP000001628">
    <property type="component" value="Unassembled WGS sequence"/>
</dbReference>
<dbReference type="VEuPathDB" id="FungiDB:PADG_08163"/>
<keyword evidence="3" id="KW-1185">Reference proteome</keyword>
<feature type="compositionally biased region" description="Basic residues" evidence="1">
    <location>
        <begin position="87"/>
        <end position="103"/>
    </location>
</feature>
<proteinExistence type="predicted"/>
<organism evidence="2 3">
    <name type="scientific">Paracoccidioides brasiliensis (strain Pb18)</name>
    <dbReference type="NCBI Taxonomy" id="502780"/>
    <lineage>
        <taxon>Eukaryota</taxon>
        <taxon>Fungi</taxon>
        <taxon>Dikarya</taxon>
        <taxon>Ascomycota</taxon>
        <taxon>Pezizomycotina</taxon>
        <taxon>Eurotiomycetes</taxon>
        <taxon>Eurotiomycetidae</taxon>
        <taxon>Onygenales</taxon>
        <taxon>Ajellomycetaceae</taxon>
        <taxon>Paracoccidioides</taxon>
    </lineage>
</organism>
<dbReference type="InParanoid" id="C1GM77"/>
<evidence type="ECO:0000313" key="3">
    <source>
        <dbReference type="Proteomes" id="UP000001628"/>
    </source>
</evidence>
<protein>
    <submittedName>
        <fullName evidence="2">Uncharacterized protein</fullName>
    </submittedName>
</protein>
<reference evidence="2 3" key="1">
    <citation type="journal article" date="2011" name="PLoS Genet.">
        <title>Comparative genomic analysis of human fungal pathogens causing paracoccidioidomycosis.</title>
        <authorList>
            <person name="Desjardins C.A."/>
            <person name="Champion M.D."/>
            <person name="Holder J.W."/>
            <person name="Muszewska A."/>
            <person name="Goldberg J."/>
            <person name="Bailao A.M."/>
            <person name="Brigido M.M."/>
            <person name="Ferreira M.E."/>
            <person name="Garcia A.M."/>
            <person name="Grynberg M."/>
            <person name="Gujja S."/>
            <person name="Heiman D.I."/>
            <person name="Henn M.R."/>
            <person name="Kodira C.D."/>
            <person name="Leon-Narvaez H."/>
            <person name="Longo L.V."/>
            <person name="Ma L.J."/>
            <person name="Malavazi I."/>
            <person name="Matsuo A.L."/>
            <person name="Morais F.V."/>
            <person name="Pereira M."/>
            <person name="Rodriguez-Brito S."/>
            <person name="Sakthikumar S."/>
            <person name="Salem-Izacc S.M."/>
            <person name="Sykes S.M."/>
            <person name="Teixeira M.M."/>
            <person name="Vallejo M.C."/>
            <person name="Walter M.E."/>
            <person name="Yandava C."/>
            <person name="Young S."/>
            <person name="Zeng Q."/>
            <person name="Zucker J."/>
            <person name="Felipe M.S."/>
            <person name="Goldman G.H."/>
            <person name="Haas B.J."/>
            <person name="McEwen J.G."/>
            <person name="Nino-Vega G."/>
            <person name="Puccia R."/>
            <person name="San-Blas G."/>
            <person name="Soares C.M."/>
            <person name="Birren B.W."/>
            <person name="Cuomo C.A."/>
        </authorList>
    </citation>
    <scope>NUCLEOTIDE SEQUENCE [LARGE SCALE GENOMIC DNA]</scope>
    <source>
        <strain evidence="2 3">Pb18</strain>
    </source>
</reference>
<feature type="region of interest" description="Disordered" evidence="1">
    <location>
        <begin position="81"/>
        <end position="103"/>
    </location>
</feature>
<dbReference type="GeneID" id="22586511"/>
<dbReference type="KEGG" id="pbn:PADG_08163"/>
<evidence type="ECO:0000256" key="1">
    <source>
        <dbReference type="SAM" id="MobiDB-lite"/>
    </source>
</evidence>
<name>C1GM77_PARBD</name>
<sequence length="203" mass="22937">MKDIGKSKPTHVAPKLPERAVCDSNFLWWWYSNKNGSPCKKSHLYVIAPSSPETYVGWEEKEKRKSASKIRAAATFEKTDSYPLGKKTPHRIKTHKQNKNKKPQLSKRYGLADFLVQFSGGSEKPANCSSSTQQQQQKIDAGQHTTCFIILRLYISAHGLREINRDSLQEVNQQGGELSEGYCAQQQQHSLGILYSVDRRGPS</sequence>
<dbReference type="HOGENOM" id="CLU_1349308_0_0_1"/>